<feature type="transmembrane region" description="Helical" evidence="1">
    <location>
        <begin position="120"/>
        <end position="144"/>
    </location>
</feature>
<dbReference type="PANTHER" id="PTHR35793:SF2">
    <property type="entry name" value="INNER MEMBRANE PROTEIN YJIG"/>
    <property type="match status" value="1"/>
</dbReference>
<dbReference type="InterPro" id="IPR052549">
    <property type="entry name" value="SpmB"/>
</dbReference>
<evidence type="ECO:0000256" key="1">
    <source>
        <dbReference type="SAM" id="Phobius"/>
    </source>
</evidence>
<protein>
    <submittedName>
        <fullName evidence="3">Spore maturation protein</fullName>
    </submittedName>
</protein>
<organism evidence="3 4">
    <name type="scientific">Candidatus Eisenbergiella merdavium</name>
    <dbReference type="NCBI Taxonomy" id="2838551"/>
    <lineage>
        <taxon>Bacteria</taxon>
        <taxon>Bacillati</taxon>
        <taxon>Bacillota</taxon>
        <taxon>Clostridia</taxon>
        <taxon>Lachnospirales</taxon>
        <taxon>Lachnospiraceae</taxon>
        <taxon>Eisenbergiella</taxon>
    </lineage>
</organism>
<evidence type="ECO:0000313" key="4">
    <source>
        <dbReference type="Proteomes" id="UP000823891"/>
    </source>
</evidence>
<keyword evidence="1" id="KW-0472">Membrane</keyword>
<keyword evidence="1" id="KW-0812">Transmembrane</keyword>
<keyword evidence="1" id="KW-1133">Transmembrane helix</keyword>
<feature type="transmembrane region" description="Helical" evidence="1">
    <location>
        <begin position="6"/>
        <end position="26"/>
    </location>
</feature>
<reference evidence="3" key="1">
    <citation type="journal article" date="2021" name="PeerJ">
        <title>Extensive microbial diversity within the chicken gut microbiome revealed by metagenomics and culture.</title>
        <authorList>
            <person name="Gilroy R."/>
            <person name="Ravi A."/>
            <person name="Getino M."/>
            <person name="Pursley I."/>
            <person name="Horton D.L."/>
            <person name="Alikhan N.F."/>
            <person name="Baker D."/>
            <person name="Gharbi K."/>
            <person name="Hall N."/>
            <person name="Watson M."/>
            <person name="Adriaenssens E.M."/>
            <person name="Foster-Nyarko E."/>
            <person name="Jarju S."/>
            <person name="Secka A."/>
            <person name="Antonio M."/>
            <person name="Oren A."/>
            <person name="Chaudhuri R.R."/>
            <person name="La Ragione R."/>
            <person name="Hildebrand F."/>
            <person name="Pallen M.J."/>
        </authorList>
    </citation>
    <scope>NUCLEOTIDE SEQUENCE</scope>
    <source>
        <strain evidence="3">USAMLcec2-132</strain>
    </source>
</reference>
<name>A0A9D2NEV9_9FIRM</name>
<dbReference type="Proteomes" id="UP000823891">
    <property type="component" value="Unassembled WGS sequence"/>
</dbReference>
<evidence type="ECO:0000259" key="2">
    <source>
        <dbReference type="Pfam" id="PF07670"/>
    </source>
</evidence>
<gene>
    <name evidence="3" type="ORF">H9761_06995</name>
</gene>
<dbReference type="Pfam" id="PF07670">
    <property type="entry name" value="Gate"/>
    <property type="match status" value="1"/>
</dbReference>
<sequence length="179" mass="18761">MGNALANLSNIIIPALIFYVVGYGIIHHTNVYEDFIKGAKDGFHTVIDIMPTLIGLMVAVGILRASGFLEFFGGLLGTLTEPLGLPAPVVPVIIVKLFSSSAATGLVLDIFKNYGTDSRIGMMTSILLSCTETCFYTMSVYFMAAKVTKTRYTLSGALLATAAGIAASVLLAGLTAVSG</sequence>
<feature type="domain" description="Nucleoside transporter/FeoB GTPase Gate" evidence="2">
    <location>
        <begin position="47"/>
        <end position="145"/>
    </location>
</feature>
<proteinExistence type="predicted"/>
<dbReference type="InterPro" id="IPR011642">
    <property type="entry name" value="Gate_dom"/>
</dbReference>
<feature type="transmembrane region" description="Helical" evidence="1">
    <location>
        <begin position="156"/>
        <end position="177"/>
    </location>
</feature>
<evidence type="ECO:0000313" key="3">
    <source>
        <dbReference type="EMBL" id="HJC23435.1"/>
    </source>
</evidence>
<dbReference type="EMBL" id="DWWS01000023">
    <property type="protein sequence ID" value="HJC23435.1"/>
    <property type="molecule type" value="Genomic_DNA"/>
</dbReference>
<accession>A0A9D2NEV9</accession>
<feature type="transmembrane region" description="Helical" evidence="1">
    <location>
        <begin position="46"/>
        <end position="69"/>
    </location>
</feature>
<dbReference type="GO" id="GO:0005886">
    <property type="term" value="C:plasma membrane"/>
    <property type="evidence" value="ECO:0007669"/>
    <property type="project" value="TreeGrafter"/>
</dbReference>
<dbReference type="PANTHER" id="PTHR35793">
    <property type="entry name" value="INNER MEMBRANE PROTEIN YJIG"/>
    <property type="match status" value="1"/>
</dbReference>
<reference evidence="3" key="2">
    <citation type="submission" date="2021-04" db="EMBL/GenBank/DDBJ databases">
        <authorList>
            <person name="Gilroy R."/>
        </authorList>
    </citation>
    <scope>NUCLEOTIDE SEQUENCE</scope>
    <source>
        <strain evidence="3">USAMLcec2-132</strain>
    </source>
</reference>
<dbReference type="AlphaFoldDB" id="A0A9D2NEV9"/>
<comment type="caution">
    <text evidence="3">The sequence shown here is derived from an EMBL/GenBank/DDBJ whole genome shotgun (WGS) entry which is preliminary data.</text>
</comment>